<dbReference type="InterPro" id="IPR011646">
    <property type="entry name" value="KAP_P-loop"/>
</dbReference>
<dbReference type="AlphaFoldDB" id="A0AA39CQM1"/>
<evidence type="ECO:0000313" key="4">
    <source>
        <dbReference type="EMBL" id="KAJ9619024.1"/>
    </source>
</evidence>
<feature type="repeat" description="ANK" evidence="1">
    <location>
        <begin position="38"/>
        <end position="70"/>
    </location>
</feature>
<name>A0AA39CQM1_9EURO</name>
<evidence type="ECO:0000259" key="3">
    <source>
        <dbReference type="Pfam" id="PF07693"/>
    </source>
</evidence>
<dbReference type="InterPro" id="IPR027417">
    <property type="entry name" value="P-loop_NTPase"/>
</dbReference>
<reference evidence="4" key="1">
    <citation type="submission" date="2022-10" db="EMBL/GenBank/DDBJ databases">
        <title>Culturing micro-colonial fungi from biological soil crusts in the Mojave desert and describing Neophaeococcomyces mojavensis, and introducing the new genera and species Taxawa tesnikishii.</title>
        <authorList>
            <person name="Kurbessoian T."/>
            <person name="Stajich J.E."/>
        </authorList>
    </citation>
    <scope>NUCLEOTIDE SEQUENCE</scope>
    <source>
        <strain evidence="4">TK_35</strain>
    </source>
</reference>
<dbReference type="PROSITE" id="PS50088">
    <property type="entry name" value="ANK_REPEAT"/>
    <property type="match status" value="1"/>
</dbReference>
<dbReference type="Pfam" id="PF07693">
    <property type="entry name" value="KAP_NTPase"/>
    <property type="match status" value="1"/>
</dbReference>
<evidence type="ECO:0000256" key="2">
    <source>
        <dbReference type="SAM" id="MobiDB-lite"/>
    </source>
</evidence>
<dbReference type="PANTHER" id="PTHR22674:SF6">
    <property type="entry name" value="NTPASE KAP FAMILY P-LOOP DOMAIN-CONTAINING PROTEIN 1"/>
    <property type="match status" value="1"/>
</dbReference>
<feature type="region of interest" description="Disordered" evidence="2">
    <location>
        <begin position="933"/>
        <end position="952"/>
    </location>
</feature>
<comment type="caution">
    <text evidence="4">The sequence shown here is derived from an EMBL/GenBank/DDBJ whole genome shotgun (WGS) entry which is preliminary data.</text>
</comment>
<feature type="compositionally biased region" description="Polar residues" evidence="2">
    <location>
        <begin position="934"/>
        <end position="944"/>
    </location>
</feature>
<keyword evidence="1" id="KW-0040">ANK repeat</keyword>
<dbReference type="InterPro" id="IPR002110">
    <property type="entry name" value="Ankyrin_rpt"/>
</dbReference>
<accession>A0AA39CQM1</accession>
<dbReference type="PANTHER" id="PTHR22674">
    <property type="entry name" value="NTPASE, KAP FAMILY P-LOOP DOMAIN-CONTAINING 1"/>
    <property type="match status" value="1"/>
</dbReference>
<feature type="domain" description="KAP NTPase" evidence="3">
    <location>
        <begin position="242"/>
        <end position="523"/>
    </location>
</feature>
<dbReference type="PROSITE" id="PS50297">
    <property type="entry name" value="ANK_REP_REGION"/>
    <property type="match status" value="1"/>
</dbReference>
<proteinExistence type="predicted"/>
<protein>
    <recommendedName>
        <fullName evidence="3">KAP NTPase domain-containing protein</fullName>
    </recommendedName>
</protein>
<dbReference type="SUPFAM" id="SSF52540">
    <property type="entry name" value="P-loop containing nucleoside triphosphate hydrolases"/>
    <property type="match status" value="1"/>
</dbReference>
<dbReference type="EMBL" id="JAPDRN010000136">
    <property type="protein sequence ID" value="KAJ9619024.1"/>
    <property type="molecule type" value="Genomic_DNA"/>
</dbReference>
<gene>
    <name evidence="4" type="ORF">H2204_012835</name>
</gene>
<evidence type="ECO:0000256" key="1">
    <source>
        <dbReference type="PROSITE-ProRule" id="PRU00023"/>
    </source>
</evidence>
<feature type="compositionally biased region" description="Basic and acidic residues" evidence="2">
    <location>
        <begin position="199"/>
        <end position="209"/>
    </location>
</feature>
<dbReference type="Gene3D" id="3.40.50.300">
    <property type="entry name" value="P-loop containing nucleotide triphosphate hydrolases"/>
    <property type="match status" value="1"/>
</dbReference>
<sequence length="952" mass="104871">MGYSDLYRSDGAFRERFDEMCVAVDALPPELKERGRALGYPQLHNACVLGELDLVKALLATGLDPDAYTYTDGDDDQPPLVWIAGAVDLDHPTKILIAEALIVSGASVEEGEPRQEAEDAGDHQFAAYLASKAALLAGALARPSSSGAAQQCTWESISRVPDWPSSLLQLTTVTGDQEMLAWLRKWWGPNNDGSAGSKTKAEEPFHSELDTGSDTEEEGAPSGDQFLDDQPITGRLSDRFNRAPFASRLAHTLAQRADPSSIVVGLYGPWGDGKTSVLEMMGEALKEYPRVILVRFNPWHFQSQDALLRGFFATLAEAMDESLPNKMERVGELLKQYGGLLSLANVTFAGAVQISPGEAAKSVGESLSTVSLEELRSRIDRMLGQSNRRLVVLVDDIDRLDREETHAIFKLVKLSASFKHTSYVLAFDDDVVAAALGERYGEGGAKGGRAFLEKIVQVPLNLPPADTNSLRLITLEGVQRAVDQTGIVLTQSQVDAFIRHFDDVIAPALGTPRKAKLLSNALLFALPILKGEVNTVDLMLIEGVRVIYPGLYAAIRSNRDLFLKGGRAGGRDDNQKKEEEISALLEKSLPHISVEERGWIRRRLLEPLFPRLGNSMYGGEWDSTWAAEQKICAGEYFQRYFAYGVPLGDVPDRLIAEFIGSAQALSPPEAREALERFAERQGMSRLVTRLRQRKEAINATEARAIALAFARNGDLLPRERGMLMPLDTRGSAAILIADLLRRLPAGSERQGVAEQVIREASSVGFVSDCLRWIHHYDDKPEDRRVLSDEGDKALAKLAVERIEAESAEAPFFLTEPKDAPTLYWLWCQETSDAHVQHALRAQLDTSTDRVDAFLACFVGESWGVESGIPRPGDFDRRQYDSVSKLVGTDYIAAKLKERYGAELDSPEEYPAEGMDQPRRVAHQFMNVHIFVTQEKGSSSGSDATHTSEESMK</sequence>
<dbReference type="InterPro" id="IPR052754">
    <property type="entry name" value="NTPase_KAP_P-loop"/>
</dbReference>
<organism evidence="4">
    <name type="scientific">Knufia peltigerae</name>
    <dbReference type="NCBI Taxonomy" id="1002370"/>
    <lineage>
        <taxon>Eukaryota</taxon>
        <taxon>Fungi</taxon>
        <taxon>Dikarya</taxon>
        <taxon>Ascomycota</taxon>
        <taxon>Pezizomycotina</taxon>
        <taxon>Eurotiomycetes</taxon>
        <taxon>Chaetothyriomycetidae</taxon>
        <taxon>Chaetothyriales</taxon>
        <taxon>Trichomeriaceae</taxon>
        <taxon>Knufia</taxon>
    </lineage>
</organism>
<feature type="region of interest" description="Disordered" evidence="2">
    <location>
        <begin position="192"/>
        <end position="231"/>
    </location>
</feature>